<keyword evidence="3" id="KW-1185">Reference proteome</keyword>
<evidence type="ECO:0000313" key="3">
    <source>
        <dbReference type="Proteomes" id="UP001500016"/>
    </source>
</evidence>
<keyword evidence="1" id="KW-1133">Transmembrane helix</keyword>
<gene>
    <name evidence="2" type="ORF">GCM10009801_02730</name>
</gene>
<dbReference type="RefSeq" id="WP_344523047.1">
    <property type="nucleotide sequence ID" value="NZ_BAAAPE010000001.1"/>
</dbReference>
<feature type="transmembrane region" description="Helical" evidence="1">
    <location>
        <begin position="20"/>
        <end position="39"/>
    </location>
</feature>
<accession>A0ABN2VF05</accession>
<protein>
    <submittedName>
        <fullName evidence="2">Uncharacterized protein</fullName>
    </submittedName>
</protein>
<dbReference type="Proteomes" id="UP001500016">
    <property type="component" value="Unassembled WGS sequence"/>
</dbReference>
<organism evidence="2 3">
    <name type="scientific">Streptomyces albiaxialis</name>
    <dbReference type="NCBI Taxonomy" id="329523"/>
    <lineage>
        <taxon>Bacteria</taxon>
        <taxon>Bacillati</taxon>
        <taxon>Actinomycetota</taxon>
        <taxon>Actinomycetes</taxon>
        <taxon>Kitasatosporales</taxon>
        <taxon>Streptomycetaceae</taxon>
        <taxon>Streptomyces</taxon>
    </lineage>
</organism>
<keyword evidence="1" id="KW-0812">Transmembrane</keyword>
<name>A0ABN2VF05_9ACTN</name>
<proteinExistence type="predicted"/>
<reference evidence="2 3" key="1">
    <citation type="journal article" date="2019" name="Int. J. Syst. Evol. Microbiol.">
        <title>The Global Catalogue of Microorganisms (GCM) 10K type strain sequencing project: providing services to taxonomists for standard genome sequencing and annotation.</title>
        <authorList>
            <consortium name="The Broad Institute Genomics Platform"/>
            <consortium name="The Broad Institute Genome Sequencing Center for Infectious Disease"/>
            <person name="Wu L."/>
            <person name="Ma J."/>
        </authorList>
    </citation>
    <scope>NUCLEOTIDE SEQUENCE [LARGE SCALE GENOMIC DNA]</scope>
    <source>
        <strain evidence="2 3">JCM 15478</strain>
    </source>
</reference>
<comment type="caution">
    <text evidence="2">The sequence shown here is derived from an EMBL/GenBank/DDBJ whole genome shotgun (WGS) entry which is preliminary data.</text>
</comment>
<sequence>MSRSGSSAGSVRHRIEQGVLCSLAGAGICVSVADILGLVDGMDTRTLSKVTLLILGGVTLFLVVEIHGLKALDDVKDQVTRLDASVNQQLSKLDMDALARELREEHFGGVVRAYPRFPDDRFAEFLDAAREEVTILQTWIPNLDLFQEKLAQALVQREVRLRVLLLKPSSPVADLRYRALARDPALSEDVRANVEHCLATFAALVRRLPESCCPRVEVRVYNSLPSLAVYKADERYLVSSFLHGRLAIHSSQTEIEGRDTAMGRQVQEELNTLWDIGLPVQLPDWRDSPHL</sequence>
<evidence type="ECO:0000313" key="2">
    <source>
        <dbReference type="EMBL" id="GAA2060842.1"/>
    </source>
</evidence>
<keyword evidence="1" id="KW-0472">Membrane</keyword>
<evidence type="ECO:0000256" key="1">
    <source>
        <dbReference type="SAM" id="Phobius"/>
    </source>
</evidence>
<dbReference type="EMBL" id="BAAAPE010000001">
    <property type="protein sequence ID" value="GAA2060842.1"/>
    <property type="molecule type" value="Genomic_DNA"/>
</dbReference>
<feature type="transmembrane region" description="Helical" evidence="1">
    <location>
        <begin position="51"/>
        <end position="72"/>
    </location>
</feature>